<reference evidence="2" key="1">
    <citation type="journal article" date="2021" name="Sci. Rep.">
        <title>Diploid genomic architecture of Nitzschia inconspicua, an elite biomass production diatom.</title>
        <authorList>
            <person name="Oliver A."/>
            <person name="Podell S."/>
            <person name="Pinowska A."/>
            <person name="Traller J.C."/>
            <person name="Smith S.R."/>
            <person name="McClure R."/>
            <person name="Beliaev A."/>
            <person name="Bohutskyi P."/>
            <person name="Hill E.A."/>
            <person name="Rabines A."/>
            <person name="Zheng H."/>
            <person name="Allen L.Z."/>
            <person name="Kuo A."/>
            <person name="Grigoriev I.V."/>
            <person name="Allen A.E."/>
            <person name="Hazlebeck D."/>
            <person name="Allen E.E."/>
        </authorList>
    </citation>
    <scope>NUCLEOTIDE SEQUENCE</scope>
    <source>
        <strain evidence="2">Hildebrandi</strain>
    </source>
</reference>
<dbReference type="OrthoDB" id="198142at2759"/>
<proteinExistence type="predicted"/>
<dbReference type="Proteomes" id="UP000693970">
    <property type="component" value="Unassembled WGS sequence"/>
</dbReference>
<organism evidence="2 3">
    <name type="scientific">Nitzschia inconspicua</name>
    <dbReference type="NCBI Taxonomy" id="303405"/>
    <lineage>
        <taxon>Eukaryota</taxon>
        <taxon>Sar</taxon>
        <taxon>Stramenopiles</taxon>
        <taxon>Ochrophyta</taxon>
        <taxon>Bacillariophyta</taxon>
        <taxon>Bacillariophyceae</taxon>
        <taxon>Bacillariophycidae</taxon>
        <taxon>Bacillariales</taxon>
        <taxon>Bacillariaceae</taxon>
        <taxon>Nitzschia</taxon>
    </lineage>
</organism>
<keyword evidence="3" id="KW-1185">Reference proteome</keyword>
<reference evidence="2" key="2">
    <citation type="submission" date="2021-04" db="EMBL/GenBank/DDBJ databases">
        <authorList>
            <person name="Podell S."/>
        </authorList>
    </citation>
    <scope>NUCLEOTIDE SEQUENCE</scope>
    <source>
        <strain evidence="2">Hildebrandi</strain>
    </source>
</reference>
<comment type="caution">
    <text evidence="2">The sequence shown here is derived from an EMBL/GenBank/DDBJ whole genome shotgun (WGS) entry which is preliminary data.</text>
</comment>
<feature type="signal peptide" evidence="1">
    <location>
        <begin position="1"/>
        <end position="22"/>
    </location>
</feature>
<protein>
    <submittedName>
        <fullName evidence="2">Uncharacterized protein</fullName>
    </submittedName>
</protein>
<name>A0A9K3KEH1_9STRA</name>
<gene>
    <name evidence="2" type="ORF">IV203_007114</name>
</gene>
<evidence type="ECO:0000313" key="2">
    <source>
        <dbReference type="EMBL" id="KAG7342022.1"/>
    </source>
</evidence>
<keyword evidence="1" id="KW-0732">Signal</keyword>
<accession>A0A9K3KEH1</accession>
<evidence type="ECO:0000256" key="1">
    <source>
        <dbReference type="SAM" id="SignalP"/>
    </source>
</evidence>
<sequence>MFFCRLFATLSVTALLFSPAAAQFGVAGNRKKPGSSFQELNEKAKQVGGDMDQLMKQMGMDPAGIQKLMGEIDPKMLEEMADLGPQFDAMMQAMAEMSPEELQKQMADAMEMLTGSEMMEGLFQNQELILKQLEETGVVDKEELEKFKKDPEYFEQKMKEGFNQMKDLFSDPATLKAATETMKATTELLKNPEKMQEALGSMMGDIDFNDEQIEEVRQMFLKDPNSNALLEAMIGEAGKTAKELEDILNDPKKWRENVKDGLGQLKGLGAGGGRMGPGAGVGEL</sequence>
<feature type="chain" id="PRO_5039892738" evidence="1">
    <location>
        <begin position="23"/>
        <end position="284"/>
    </location>
</feature>
<dbReference type="EMBL" id="JAGRRH010000025">
    <property type="protein sequence ID" value="KAG7342022.1"/>
    <property type="molecule type" value="Genomic_DNA"/>
</dbReference>
<evidence type="ECO:0000313" key="3">
    <source>
        <dbReference type="Proteomes" id="UP000693970"/>
    </source>
</evidence>
<dbReference type="AlphaFoldDB" id="A0A9K3KEH1"/>